<dbReference type="AlphaFoldDB" id="A0A5J5A7E2"/>
<keyword evidence="2" id="KW-1185">Reference proteome</keyword>
<gene>
    <name evidence="1" type="ORF">F0562_008958</name>
</gene>
<sequence length="148" mass="17054">MRKGVASVNRSWEFLANERLQIYVNLLLILACNFLEQSMCKDSGPLKNNNLPSHDDLSSDIYTAFPSSLFQFFLHLIRLHPRHRGSLSQSFTFFSPTTASHCISLWRLYLRRHPRHLATSNLSISVLHQFSFQQQPPTPAASHCISLW</sequence>
<protein>
    <submittedName>
        <fullName evidence="1">Uncharacterized protein</fullName>
    </submittedName>
</protein>
<accession>A0A5J5A7E2</accession>
<proteinExistence type="predicted"/>
<evidence type="ECO:0000313" key="2">
    <source>
        <dbReference type="Proteomes" id="UP000325577"/>
    </source>
</evidence>
<dbReference type="Proteomes" id="UP000325577">
    <property type="component" value="Linkage Group LG3"/>
</dbReference>
<evidence type="ECO:0000313" key="1">
    <source>
        <dbReference type="EMBL" id="KAA8526813.1"/>
    </source>
</evidence>
<organism evidence="1 2">
    <name type="scientific">Nyssa sinensis</name>
    <dbReference type="NCBI Taxonomy" id="561372"/>
    <lineage>
        <taxon>Eukaryota</taxon>
        <taxon>Viridiplantae</taxon>
        <taxon>Streptophyta</taxon>
        <taxon>Embryophyta</taxon>
        <taxon>Tracheophyta</taxon>
        <taxon>Spermatophyta</taxon>
        <taxon>Magnoliopsida</taxon>
        <taxon>eudicotyledons</taxon>
        <taxon>Gunneridae</taxon>
        <taxon>Pentapetalae</taxon>
        <taxon>asterids</taxon>
        <taxon>Cornales</taxon>
        <taxon>Nyssaceae</taxon>
        <taxon>Nyssa</taxon>
    </lineage>
</organism>
<name>A0A5J5A7E2_9ASTE</name>
<dbReference type="EMBL" id="CM018046">
    <property type="protein sequence ID" value="KAA8526813.1"/>
    <property type="molecule type" value="Genomic_DNA"/>
</dbReference>
<dbReference type="PROSITE" id="PS51257">
    <property type="entry name" value="PROKAR_LIPOPROTEIN"/>
    <property type="match status" value="1"/>
</dbReference>
<reference evidence="1 2" key="1">
    <citation type="submission" date="2019-09" db="EMBL/GenBank/DDBJ databases">
        <title>A chromosome-level genome assembly of the Chinese tupelo Nyssa sinensis.</title>
        <authorList>
            <person name="Yang X."/>
            <person name="Kang M."/>
            <person name="Yang Y."/>
            <person name="Xiong H."/>
            <person name="Wang M."/>
            <person name="Zhang Z."/>
            <person name="Wang Z."/>
            <person name="Wu H."/>
            <person name="Ma T."/>
            <person name="Liu J."/>
            <person name="Xi Z."/>
        </authorList>
    </citation>
    <scope>NUCLEOTIDE SEQUENCE [LARGE SCALE GENOMIC DNA]</scope>
    <source>
        <strain evidence="1">J267</strain>
        <tissue evidence="1">Leaf</tissue>
    </source>
</reference>